<dbReference type="KEGG" id="gps:C427_1008"/>
<keyword evidence="2" id="KW-1185">Reference proteome</keyword>
<accession>K7ADV4</accession>
<dbReference type="EMBL" id="CP003837">
    <property type="protein sequence ID" value="AGH43117.1"/>
    <property type="molecule type" value="Genomic_DNA"/>
</dbReference>
<gene>
    <name evidence="1" type="ORF">C427_1008</name>
</gene>
<evidence type="ECO:0000313" key="2">
    <source>
        <dbReference type="Proteomes" id="UP000011864"/>
    </source>
</evidence>
<protein>
    <submittedName>
        <fullName evidence="1">Uncharacterized protein</fullName>
    </submittedName>
</protein>
<evidence type="ECO:0000313" key="1">
    <source>
        <dbReference type="EMBL" id="AGH43117.1"/>
    </source>
</evidence>
<dbReference type="HOGENOM" id="CLU_3171242_0_0_6"/>
<proteinExistence type="predicted"/>
<dbReference type="Proteomes" id="UP000011864">
    <property type="component" value="Chromosome"/>
</dbReference>
<reference evidence="1 2" key="1">
    <citation type="journal article" date="2013" name="Genome Announc.">
        <title>Complete Genome Sequence of Glaciecola psychrophila Strain 170T.</title>
        <authorList>
            <person name="Yin J."/>
            <person name="Chen J."/>
            <person name="Liu G."/>
            <person name="Yu Y."/>
            <person name="Song L."/>
            <person name="Wang X."/>
            <person name="Qu X."/>
        </authorList>
    </citation>
    <scope>NUCLEOTIDE SEQUENCE [LARGE SCALE GENOMIC DNA]</scope>
    <source>
        <strain evidence="1 2">170</strain>
    </source>
</reference>
<dbReference type="STRING" id="1129794.C427_1008"/>
<organism evidence="1 2">
    <name type="scientific">Paraglaciecola psychrophila 170</name>
    <dbReference type="NCBI Taxonomy" id="1129794"/>
    <lineage>
        <taxon>Bacteria</taxon>
        <taxon>Pseudomonadati</taxon>
        <taxon>Pseudomonadota</taxon>
        <taxon>Gammaproteobacteria</taxon>
        <taxon>Alteromonadales</taxon>
        <taxon>Alteromonadaceae</taxon>
        <taxon>Paraglaciecola</taxon>
    </lineage>
</organism>
<name>K7ADV4_9ALTE</name>
<sequence length="47" mass="5092">MSTKLAGNFPPILKTFVTAGFPDPNSLGSPRLNSLQTKMALEMEPSR</sequence>
<dbReference type="AlphaFoldDB" id="K7ADV4"/>